<feature type="signal peptide" evidence="9">
    <location>
        <begin position="1"/>
        <end position="21"/>
    </location>
</feature>
<gene>
    <name evidence="10" type="ORF">CBYS24578_00013558</name>
</gene>
<reference evidence="11" key="1">
    <citation type="submission" date="2019-06" db="EMBL/GenBank/DDBJ databases">
        <authorList>
            <person name="Broberg M."/>
        </authorList>
    </citation>
    <scope>NUCLEOTIDE SEQUENCE [LARGE SCALE GENOMIC DNA]</scope>
</reference>
<feature type="binding site" evidence="7">
    <location>
        <position position="348"/>
    </location>
    <ligand>
        <name>substrate</name>
    </ligand>
</feature>
<evidence type="ECO:0000256" key="1">
    <source>
        <dbReference type="ARBA" id="ARBA00022801"/>
    </source>
</evidence>
<evidence type="ECO:0000313" key="10">
    <source>
        <dbReference type="EMBL" id="CAG9994676.1"/>
    </source>
</evidence>
<dbReference type="Proteomes" id="UP000754883">
    <property type="component" value="Unassembled WGS sequence"/>
</dbReference>
<feature type="binding site" evidence="7">
    <location>
        <position position="344"/>
    </location>
    <ligand>
        <name>substrate</name>
    </ligand>
</feature>
<evidence type="ECO:0000256" key="7">
    <source>
        <dbReference type="PIRSR" id="PIRSR001100-2"/>
    </source>
</evidence>
<dbReference type="EMBL" id="CABFNO020001527">
    <property type="protein sequence ID" value="CAG9994676.1"/>
    <property type="molecule type" value="Genomic_DNA"/>
</dbReference>
<dbReference type="PIRSF" id="PIRSF001100">
    <property type="entry name" value="Beta_cellobiohydrolase"/>
    <property type="match status" value="1"/>
</dbReference>
<evidence type="ECO:0000256" key="2">
    <source>
        <dbReference type="ARBA" id="ARBA00023001"/>
    </source>
</evidence>
<name>A0A9N9USE2_9HYPO</name>
<keyword evidence="5 9" id="KW-0624">Polysaccharide degradation</keyword>
<comment type="caution">
    <text evidence="10">The sequence shown here is derived from an EMBL/GenBank/DDBJ whole genome shotgun (WGS) entry which is preliminary data.</text>
</comment>
<evidence type="ECO:0000313" key="11">
    <source>
        <dbReference type="Proteomes" id="UP000754883"/>
    </source>
</evidence>
<dbReference type="Gene3D" id="3.20.20.40">
    <property type="entry name" value="1, 4-beta cellobiohydrolase"/>
    <property type="match status" value="1"/>
</dbReference>
<feature type="binding site" evidence="7">
    <location>
        <position position="316"/>
    </location>
    <ligand>
        <name>substrate</name>
    </ligand>
</feature>
<accession>A0A9N9USE2</accession>
<dbReference type="PROSITE" id="PS00656">
    <property type="entry name" value="GLYCOSYL_HYDROL_F6_2"/>
    <property type="match status" value="1"/>
</dbReference>
<keyword evidence="2 9" id="KW-0136">Cellulose degradation</keyword>
<dbReference type="SUPFAM" id="SSF51989">
    <property type="entry name" value="Glycosyl hydrolases family 6, cellulases"/>
    <property type="match status" value="1"/>
</dbReference>
<organism evidence="10 11">
    <name type="scientific">Clonostachys byssicola</name>
    <dbReference type="NCBI Taxonomy" id="160290"/>
    <lineage>
        <taxon>Eukaryota</taxon>
        <taxon>Fungi</taxon>
        <taxon>Dikarya</taxon>
        <taxon>Ascomycota</taxon>
        <taxon>Pezizomycotina</taxon>
        <taxon>Sordariomycetes</taxon>
        <taxon>Hypocreomycetidae</taxon>
        <taxon>Hypocreales</taxon>
        <taxon>Bionectriaceae</taxon>
        <taxon>Clonostachys</taxon>
    </lineage>
</organism>
<protein>
    <recommendedName>
        <fullName evidence="9">Glucanase</fullName>
        <ecNumber evidence="9">3.2.1.-</ecNumber>
    </recommendedName>
</protein>
<evidence type="ECO:0000256" key="6">
    <source>
        <dbReference type="PIRSR" id="PIRSR001100-1"/>
    </source>
</evidence>
<dbReference type="GO" id="GO:0030245">
    <property type="term" value="P:cellulose catabolic process"/>
    <property type="evidence" value="ECO:0007669"/>
    <property type="project" value="UniProtKB-KW"/>
</dbReference>
<proteinExistence type="inferred from homology"/>
<dbReference type="OrthoDB" id="64893at2759"/>
<feature type="binding site" evidence="7">
    <location>
        <position position="212"/>
    </location>
    <ligand>
        <name>substrate</name>
    </ligand>
</feature>
<evidence type="ECO:0000256" key="4">
    <source>
        <dbReference type="ARBA" id="ARBA00023295"/>
    </source>
</evidence>
<evidence type="ECO:0000256" key="9">
    <source>
        <dbReference type="RuleBase" id="RU361186"/>
    </source>
</evidence>
<keyword evidence="9" id="KW-0732">Signal</keyword>
<dbReference type="PANTHER" id="PTHR34876:SF10">
    <property type="entry name" value="GLUCANASE"/>
    <property type="match status" value="1"/>
</dbReference>
<keyword evidence="3 9" id="KW-0119">Carbohydrate metabolism</keyword>
<sequence length="397" mass="43336">MRFATSIAAFTLGASLAPAAAFPATVSRAVSDNPFAGRKLTINHSYGKKLEATFDAFVEAGDELNARKTRTVQTTGTFYWISNIASLSALDEAISVARAEQNQGGVPQVVGLVLYNLPDRDCSAGESAGELSGRDGLRRYKEEYVNAWAVRLARASDLTFAVVVEPDAIGNMVTNQGIPLCASAKPIQEEGIAYAISKLQLPNVNLYLDASHGGWLGWADNLPLVYSRLAAAQFKEIITLSGNTTKVRGFSTNVSNYNPFQATVRENYTEWSPSWDEDHYTSSLAPFLEEQGLPARFITDQSRVHLPGAREEWGEWCNVSPSGLGRPQATDTGNEYVDSLVWVKPPGESDGQCGLEGAPPAGVWFNEYVKMLVENAHEDVVPSDSLERTTKSWWPQY</sequence>
<comment type="similarity">
    <text evidence="9">Belongs to the glycosyl hydrolase family 6.</text>
</comment>
<dbReference type="GO" id="GO:0004553">
    <property type="term" value="F:hydrolase activity, hydrolyzing O-glycosyl compounds"/>
    <property type="evidence" value="ECO:0007669"/>
    <property type="project" value="InterPro"/>
</dbReference>
<evidence type="ECO:0000256" key="8">
    <source>
        <dbReference type="PROSITE-ProRule" id="PRU10057"/>
    </source>
</evidence>
<keyword evidence="11" id="KW-1185">Reference proteome</keyword>
<feature type="active site" description="Proton donor" evidence="6 8">
    <location>
        <position position="167"/>
    </location>
</feature>
<dbReference type="InterPro" id="IPR036434">
    <property type="entry name" value="Beta_cellobiohydrolase_sf"/>
</dbReference>
<dbReference type="EC" id="3.2.1.-" evidence="9"/>
<feature type="chain" id="PRO_5040540000" description="Glucanase" evidence="9">
    <location>
        <begin position="22"/>
        <end position="397"/>
    </location>
</feature>
<dbReference type="PRINTS" id="PR00733">
    <property type="entry name" value="GLHYDRLASE6"/>
</dbReference>
<feature type="binding site" evidence="7">
    <location>
        <position position="256"/>
    </location>
    <ligand>
        <name>substrate</name>
    </ligand>
</feature>
<dbReference type="PANTHER" id="PTHR34876">
    <property type="match status" value="1"/>
</dbReference>
<feature type="active site" description="Proton acceptor" evidence="6">
    <location>
        <position position="350"/>
    </location>
</feature>
<feature type="binding site" evidence="7">
    <location>
        <position position="80"/>
    </location>
    <ligand>
        <name>substrate</name>
    </ligand>
</feature>
<feature type="binding site" evidence="7">
    <location>
        <position position="215"/>
    </location>
    <ligand>
        <name>substrate</name>
    </ligand>
</feature>
<reference evidence="10 11" key="2">
    <citation type="submission" date="2021-10" db="EMBL/GenBank/DDBJ databases">
        <authorList>
            <person name="Piombo E."/>
        </authorList>
    </citation>
    <scope>NUCLEOTIDE SEQUENCE [LARGE SCALE GENOMIC DNA]</scope>
</reference>
<dbReference type="Pfam" id="PF01341">
    <property type="entry name" value="Glyco_hydro_6"/>
    <property type="match status" value="1"/>
</dbReference>
<keyword evidence="4 9" id="KW-0326">Glycosidase</keyword>
<evidence type="ECO:0000256" key="3">
    <source>
        <dbReference type="ARBA" id="ARBA00023277"/>
    </source>
</evidence>
<dbReference type="AlphaFoldDB" id="A0A9N9USE2"/>
<keyword evidence="1 9" id="KW-0378">Hydrolase</keyword>
<evidence type="ECO:0000256" key="5">
    <source>
        <dbReference type="ARBA" id="ARBA00023326"/>
    </source>
</evidence>
<dbReference type="InterPro" id="IPR001524">
    <property type="entry name" value="Glyco_hydro_6_CS"/>
</dbReference>
<dbReference type="InterPro" id="IPR016288">
    <property type="entry name" value="Beta_cellobiohydrolase"/>
</dbReference>